<dbReference type="Pfam" id="PF18787">
    <property type="entry name" value="CRM1_repeat_3"/>
    <property type="match status" value="1"/>
</dbReference>
<keyword evidence="5" id="KW-0539">Nucleus</keyword>
<dbReference type="InterPro" id="IPR016024">
    <property type="entry name" value="ARM-type_fold"/>
</dbReference>
<dbReference type="Proteomes" id="UP001140217">
    <property type="component" value="Unassembled WGS sequence"/>
</dbReference>
<dbReference type="InterPro" id="IPR041123">
    <property type="entry name" value="CRM1_repeat"/>
</dbReference>
<proteinExistence type="inferred from homology"/>
<name>A0A9W8HE40_9FUNG</name>
<evidence type="ECO:0000313" key="8">
    <source>
        <dbReference type="EMBL" id="KAJ2784095.1"/>
    </source>
</evidence>
<comment type="similarity">
    <text evidence="2">Belongs to the exportin family.</text>
</comment>
<evidence type="ECO:0000259" key="7">
    <source>
        <dbReference type="PROSITE" id="PS50166"/>
    </source>
</evidence>
<dbReference type="InterPro" id="IPR045065">
    <property type="entry name" value="XPO1/5"/>
</dbReference>
<dbReference type="PROSITE" id="PS50166">
    <property type="entry name" value="IMPORTIN_B_NT"/>
    <property type="match status" value="1"/>
</dbReference>
<feature type="compositionally biased region" description="Basic and acidic residues" evidence="6">
    <location>
        <begin position="1051"/>
        <end position="1061"/>
    </location>
</feature>
<comment type="subcellular location">
    <subcellularLocation>
        <location evidence="1">Nucleus</location>
    </subcellularLocation>
</comment>
<dbReference type="GO" id="GO:0000056">
    <property type="term" value="P:ribosomal small subunit export from nucleus"/>
    <property type="evidence" value="ECO:0007669"/>
    <property type="project" value="TreeGrafter"/>
</dbReference>
<organism evidence="8 9">
    <name type="scientific">Coemansia javaensis</name>
    <dbReference type="NCBI Taxonomy" id="2761396"/>
    <lineage>
        <taxon>Eukaryota</taxon>
        <taxon>Fungi</taxon>
        <taxon>Fungi incertae sedis</taxon>
        <taxon>Zoopagomycota</taxon>
        <taxon>Kickxellomycotina</taxon>
        <taxon>Kickxellomycetes</taxon>
        <taxon>Kickxellales</taxon>
        <taxon>Kickxellaceae</taxon>
        <taxon>Coemansia</taxon>
    </lineage>
</organism>
<keyword evidence="4" id="KW-0653">Protein transport</keyword>
<dbReference type="AlphaFoldDB" id="A0A9W8HE40"/>
<feature type="region of interest" description="Disordered" evidence="6">
    <location>
        <begin position="1051"/>
        <end position="1078"/>
    </location>
</feature>
<dbReference type="InterPro" id="IPR001494">
    <property type="entry name" value="Importin-beta_N"/>
</dbReference>
<dbReference type="Pfam" id="PF08389">
    <property type="entry name" value="Xpo1"/>
    <property type="match status" value="1"/>
</dbReference>
<dbReference type="GO" id="GO:0000055">
    <property type="term" value="P:ribosomal large subunit export from nucleus"/>
    <property type="evidence" value="ECO:0007669"/>
    <property type="project" value="TreeGrafter"/>
</dbReference>
<dbReference type="FunFam" id="1.25.10.10:FF:000022">
    <property type="entry name" value="protein EXPORTIN 1A"/>
    <property type="match status" value="1"/>
</dbReference>
<reference evidence="8" key="1">
    <citation type="submission" date="2022-07" db="EMBL/GenBank/DDBJ databases">
        <title>Phylogenomic reconstructions and comparative analyses of Kickxellomycotina fungi.</title>
        <authorList>
            <person name="Reynolds N.K."/>
            <person name="Stajich J.E."/>
            <person name="Barry K."/>
            <person name="Grigoriev I.V."/>
            <person name="Crous P."/>
            <person name="Smith M.E."/>
        </authorList>
    </citation>
    <scope>NUCLEOTIDE SEQUENCE</scope>
    <source>
        <strain evidence="8">NBRC 105414</strain>
    </source>
</reference>
<dbReference type="Pfam" id="PF18784">
    <property type="entry name" value="CRM1_repeat_2"/>
    <property type="match status" value="1"/>
</dbReference>
<evidence type="ECO:0000256" key="3">
    <source>
        <dbReference type="ARBA" id="ARBA00022448"/>
    </source>
</evidence>
<dbReference type="GO" id="GO:0006611">
    <property type="term" value="P:protein export from nucleus"/>
    <property type="evidence" value="ECO:0007669"/>
    <property type="project" value="InterPro"/>
</dbReference>
<dbReference type="InterPro" id="IPR040485">
    <property type="entry name" value="XPO1_repeat_3"/>
</dbReference>
<evidence type="ECO:0000256" key="6">
    <source>
        <dbReference type="SAM" id="MobiDB-lite"/>
    </source>
</evidence>
<dbReference type="SMART" id="SM01102">
    <property type="entry name" value="CRM1_C"/>
    <property type="match status" value="1"/>
</dbReference>
<dbReference type="GO" id="GO:0005634">
    <property type="term" value="C:nucleus"/>
    <property type="evidence" value="ECO:0007669"/>
    <property type="project" value="UniProtKB-SubCell"/>
</dbReference>
<dbReference type="Pfam" id="PF08767">
    <property type="entry name" value="CRM1_C"/>
    <property type="match status" value="1"/>
</dbReference>
<gene>
    <name evidence="8" type="primary">CRM1</name>
    <name evidence="8" type="ORF">H4R18_001317</name>
</gene>
<evidence type="ECO:0000313" key="9">
    <source>
        <dbReference type="Proteomes" id="UP001140217"/>
    </source>
</evidence>
<feature type="domain" description="Importin N-terminal" evidence="7">
    <location>
        <begin position="34"/>
        <end position="100"/>
    </location>
</feature>
<evidence type="ECO:0000256" key="5">
    <source>
        <dbReference type="ARBA" id="ARBA00023242"/>
    </source>
</evidence>
<keyword evidence="3" id="KW-0813">Transport</keyword>
<dbReference type="SMART" id="SM00913">
    <property type="entry name" value="IBN_N"/>
    <property type="match status" value="1"/>
</dbReference>
<dbReference type="InterPro" id="IPR041235">
    <property type="entry name" value="Exp1_repeat_2"/>
</dbReference>
<accession>A0A9W8HE40</accession>
<dbReference type="GO" id="GO:0005049">
    <property type="term" value="F:nuclear export signal receptor activity"/>
    <property type="evidence" value="ECO:0007669"/>
    <property type="project" value="InterPro"/>
</dbReference>
<dbReference type="GO" id="GO:0005737">
    <property type="term" value="C:cytoplasm"/>
    <property type="evidence" value="ECO:0007669"/>
    <property type="project" value="TreeGrafter"/>
</dbReference>
<dbReference type="InterPro" id="IPR011989">
    <property type="entry name" value="ARM-like"/>
</dbReference>
<sequence>MEEILDFNKELDLGLFDRVVGALFEGKGNEQKMAQQVLTQFTDHEMAWTRADKILSDSSLTQSKFIALQILEKLIQTRWNILDAESRSGIKNFIVGLIVKTASTEESLRKNKVYLSKMNLILVQILKQEWPQNWPNFIPEIVATSRTNLALCENNMAILKLLSEEVFDFSAEQMTQAKAKNLKSQMCGEFSSVYSLCTEILQKAVQPSLVLATLETLLRFLGWIPLGYIFEMDLITNLCTRFLQPPVTRSVTVKCLTEIGGLKCDGEYQEQLVSMFSMAIAGLREILGDLGNVHDEWDDYDDDHQEFIQNVAMFLTGFLSSHLRLVEASAPRDVVIQAHQYLLRISRVDEREMFKVCLEYWNMLVRGLYDDGTAASFNAPGGLLALGGGGGGSGIGAGGPGSMSADLRRQMYSGVLTGVRYVMISRMARPEEVLIVENDEGEIVREFIKETDTITLYKAQRECLIYLTHLDPKDMESIMVEKLNRQMDGSEWSWSNLNKLCWAIGSISGSMSEDQERRVLVTIIKDLLSLCEVKRGKDNKAVVASNIMYVVGQYPRFLKAHWKFLKTVANKLFEFMHELHEGVRDMACDTFVTIAQKCRRHFIAHQPGEPAPFVEEIIASADSITSDLMPQQQNRFCEAVGYLISAQLNVQEQTQLIAGLMKPANDVWNQLVHKVGEDIGALEDLGTVKQLGNILRINVSACGAVGKGFISQIGNIYIDMLGLYKAVSGIISAAVAREGEIATRYANVRAMRTIKKEALRLVDTYVKHCDGEVAAVNENMVPPLLEAVLADYAQNVPPARDAEVLKTVDTITAALGGLMADKIPIVFDSLFESTVNMINQDHTEYPEHRLAIYQLLRTINQNCFSALLNLPPQKFRFMVMSIVWGFKHTQRDVADVALTITQEMINNFNVCDRSISDAFFQAYFVEILNEIIVVLADNEHKSSFRPQYTVLARMVQLIESNQITAPLFDASAPENAGMNNSLFVRQSIASLLGGAFANLTKRQVEVFVEGLFNFNEDLEKFRNHVRDFLIQTKEFAGDNADLYLDETEREIEQKKQQEKQKALSVPGMVKPSEMDEEE</sequence>
<evidence type="ECO:0000256" key="1">
    <source>
        <dbReference type="ARBA" id="ARBA00004123"/>
    </source>
</evidence>
<dbReference type="EMBL" id="JANBUL010000033">
    <property type="protein sequence ID" value="KAJ2784095.1"/>
    <property type="molecule type" value="Genomic_DNA"/>
</dbReference>
<dbReference type="SUPFAM" id="SSF48371">
    <property type="entry name" value="ARM repeat"/>
    <property type="match status" value="1"/>
</dbReference>
<dbReference type="InterPro" id="IPR013598">
    <property type="entry name" value="Exportin-1/Importin-b-like"/>
</dbReference>
<evidence type="ECO:0000256" key="2">
    <source>
        <dbReference type="ARBA" id="ARBA00009466"/>
    </source>
</evidence>
<evidence type="ECO:0000256" key="4">
    <source>
        <dbReference type="ARBA" id="ARBA00022927"/>
    </source>
</evidence>
<dbReference type="OrthoDB" id="27218at2759"/>
<dbReference type="Gene3D" id="1.25.10.10">
    <property type="entry name" value="Leucine-rich Repeat Variant"/>
    <property type="match status" value="1"/>
</dbReference>
<comment type="caution">
    <text evidence="8">The sequence shown here is derived from an EMBL/GenBank/DDBJ whole genome shotgun (WGS) entry which is preliminary data.</text>
</comment>
<dbReference type="Pfam" id="PF18777">
    <property type="entry name" value="CRM1_repeat"/>
    <property type="match status" value="1"/>
</dbReference>
<dbReference type="Pfam" id="PF03810">
    <property type="entry name" value="IBN_N"/>
    <property type="match status" value="1"/>
</dbReference>
<dbReference type="GO" id="GO:0031267">
    <property type="term" value="F:small GTPase binding"/>
    <property type="evidence" value="ECO:0007669"/>
    <property type="project" value="InterPro"/>
</dbReference>
<dbReference type="InterPro" id="IPR014877">
    <property type="entry name" value="XPO1_C_dom"/>
</dbReference>
<dbReference type="PANTHER" id="PTHR11223">
    <property type="entry name" value="EXPORTIN 1/5"/>
    <property type="match status" value="1"/>
</dbReference>
<keyword evidence="9" id="KW-1185">Reference proteome</keyword>
<dbReference type="PANTHER" id="PTHR11223:SF2">
    <property type="entry name" value="EXPORTIN-1"/>
    <property type="match status" value="1"/>
</dbReference>
<protein>
    <submittedName>
        <fullName evidence="8">Karyopherin transporter</fullName>
    </submittedName>
</protein>